<evidence type="ECO:0000259" key="13">
    <source>
        <dbReference type="PROSITE" id="PS50888"/>
    </source>
</evidence>
<gene>
    <name evidence="14" type="ORF">SORBI_3002G168400</name>
</gene>
<feature type="domain" description="BHLH" evidence="13">
    <location>
        <begin position="857"/>
        <end position="907"/>
    </location>
</feature>
<evidence type="ECO:0000256" key="10">
    <source>
        <dbReference type="ARBA" id="ARBA00023163"/>
    </source>
</evidence>
<evidence type="ECO:0000256" key="4">
    <source>
        <dbReference type="ARBA" id="ARBA00022737"/>
    </source>
</evidence>
<dbReference type="GO" id="GO:0046983">
    <property type="term" value="F:protein dimerization activity"/>
    <property type="evidence" value="ECO:0007669"/>
    <property type="project" value="InterPro"/>
</dbReference>
<dbReference type="GO" id="GO:0043531">
    <property type="term" value="F:ADP binding"/>
    <property type="evidence" value="ECO:0007669"/>
    <property type="project" value="InterPro"/>
</dbReference>
<evidence type="ECO:0000256" key="8">
    <source>
        <dbReference type="ARBA" id="ARBA00023054"/>
    </source>
</evidence>
<dbReference type="GO" id="GO:0000976">
    <property type="term" value="F:transcription cis-regulatory region binding"/>
    <property type="evidence" value="ECO:0007669"/>
    <property type="project" value="UniProtKB-ARBA"/>
</dbReference>
<dbReference type="Pfam" id="PF23598">
    <property type="entry name" value="LRR_14"/>
    <property type="match status" value="1"/>
</dbReference>
<dbReference type="Gene3D" id="1.20.5.4130">
    <property type="match status" value="1"/>
</dbReference>
<proteinExistence type="inferred from homology"/>
<dbReference type="Gene3D" id="3.40.50.300">
    <property type="entry name" value="P-loop containing nucleotide triphosphate hydrolases"/>
    <property type="match status" value="1"/>
</dbReference>
<evidence type="ECO:0000256" key="1">
    <source>
        <dbReference type="ARBA" id="ARBA00005510"/>
    </source>
</evidence>
<dbReference type="InterPro" id="IPR042197">
    <property type="entry name" value="Apaf_helical"/>
</dbReference>
<feature type="coiled-coil region" evidence="12">
    <location>
        <begin position="897"/>
        <end position="924"/>
    </location>
</feature>
<dbReference type="SUPFAM" id="SSF52540">
    <property type="entry name" value="P-loop containing nucleoside triphosphate hydrolases"/>
    <property type="match status" value="1"/>
</dbReference>
<evidence type="ECO:0000256" key="5">
    <source>
        <dbReference type="ARBA" id="ARBA00022741"/>
    </source>
</evidence>
<dbReference type="Pfam" id="PF23559">
    <property type="entry name" value="WHD_DRP"/>
    <property type="match status" value="1"/>
</dbReference>
<evidence type="ECO:0000256" key="12">
    <source>
        <dbReference type="SAM" id="Coils"/>
    </source>
</evidence>
<sequence>MEAPTSPLDGPILKLPWKLDKLLRHGFILPKGVEDEIPLIKRDLGEIISILSNLDDHHAMKVSCWRKEVRELSYDMEDFVDQYEHATAMSLAGSVPRRKIIQKRKSKAALSRPWKKLKQRLWMANKIREFSMRTQEALQRHRMYHLDAIAVSGSTTSTRCTCTDACSNSSHSTPCGEENAYVGISAAMEKLQELLLTMHDEGDWRLKVVSIVGLGGIGKTTLANEFYRKLGPQFECRAFVRTSQKPDTRRIFISMLSQIRPHQLPDNWTVHSLISTIRTHLQDKRYLIIVEDICVTTTWDIVKCALPDNNCGSRILTTTEIEDLALASSDHDPKFVYKMQPLSEDDSRKLFFSSLCGIQHECPPNLREISYNVISKCGGLPLAIVTVASILSSQQGIQDQLDYVNKSIGYSLLMNPISEGMKQVLDLSYNSLPQNLKACILYTGLYEEDIIIWKDDLVNQWIAEGFIEATEGQDKKEIARSYFDRLISRKLILPVYINKNGEVLSCVVHRMVLNLVIRYKSIEENFVTPIHNSQATTTLSDKVQTEHMYNKMELLLNTVLGRLSSLKSLTLVPRASSYANSIHDPGTTGMIISGGLCSLLSAPGLLQSLEISPWIYIFLCPPKWIGQLHNLCILKFGVIKIDRDDVNVLRGLPALAVLSLYVQTKPAERVVIGKTGFPVIKYFRFKCCGPWLKFEEGAMPNLRKLKLAFNACNPVELITIPVGIRYLSNLKEVSAKIGGASPDESHRKARATELALRDEIRVHGRCQRVNIQCVKQIIGGKDDQSYITTVEDHVTLKLKQNKIKDEDEENSIEQVEITKDHSRAHQFSLPKTKTSSETAAVAVDKLLHFHDALPLKTTTHPRSIAERERRMKISERIRKLQELVPNMDKQSNIPDMLDLAVDYIKDLQKQIKALNESRARCSCSASKHQ</sequence>
<dbReference type="Gene3D" id="1.10.8.430">
    <property type="entry name" value="Helical domain of apoptotic protease-activating factors"/>
    <property type="match status" value="1"/>
</dbReference>
<comment type="similarity">
    <text evidence="2">Belongs to the disease resistance NB-LRR family.</text>
</comment>
<dbReference type="InterPro" id="IPR011598">
    <property type="entry name" value="bHLH_dom"/>
</dbReference>
<evidence type="ECO:0000256" key="9">
    <source>
        <dbReference type="ARBA" id="ARBA00023125"/>
    </source>
</evidence>
<evidence type="ECO:0000256" key="6">
    <source>
        <dbReference type="ARBA" id="ARBA00022821"/>
    </source>
</evidence>
<dbReference type="SUPFAM" id="SSF47459">
    <property type="entry name" value="HLH, helix-loop-helix DNA-binding domain"/>
    <property type="match status" value="1"/>
</dbReference>
<dbReference type="FunFam" id="1.10.10.10:FF:000322">
    <property type="entry name" value="Probable disease resistance protein At1g63360"/>
    <property type="match status" value="1"/>
</dbReference>
<dbReference type="GO" id="GO:0042742">
    <property type="term" value="P:defense response to bacterium"/>
    <property type="evidence" value="ECO:0007669"/>
    <property type="project" value="UniProtKB-ARBA"/>
</dbReference>
<dbReference type="InterPro" id="IPR002182">
    <property type="entry name" value="NB-ARC"/>
</dbReference>
<dbReference type="InterPro" id="IPR027417">
    <property type="entry name" value="P-loop_NTPase"/>
</dbReference>
<dbReference type="PANTHER" id="PTHR23155">
    <property type="entry name" value="DISEASE RESISTANCE PROTEIN RP"/>
    <property type="match status" value="1"/>
</dbReference>
<keyword evidence="6" id="KW-0611">Plant defense</keyword>
<dbReference type="InterPro" id="IPR045239">
    <property type="entry name" value="bHLH95_bHLH"/>
</dbReference>
<dbReference type="Gene3D" id="4.10.280.10">
    <property type="entry name" value="Helix-loop-helix DNA-binding domain"/>
    <property type="match status" value="1"/>
</dbReference>
<organism evidence="14 15">
    <name type="scientific">Sorghum bicolor</name>
    <name type="common">Sorghum</name>
    <name type="synonym">Sorghum vulgare</name>
    <dbReference type="NCBI Taxonomy" id="4558"/>
    <lineage>
        <taxon>Eukaryota</taxon>
        <taxon>Viridiplantae</taxon>
        <taxon>Streptophyta</taxon>
        <taxon>Embryophyta</taxon>
        <taxon>Tracheophyta</taxon>
        <taxon>Spermatophyta</taxon>
        <taxon>Magnoliopsida</taxon>
        <taxon>Liliopsida</taxon>
        <taxon>Poales</taxon>
        <taxon>Poaceae</taxon>
        <taxon>PACMAD clade</taxon>
        <taxon>Panicoideae</taxon>
        <taxon>Andropogonodae</taxon>
        <taxon>Andropogoneae</taxon>
        <taxon>Sorghinae</taxon>
        <taxon>Sorghum</taxon>
    </lineage>
</organism>
<dbReference type="Pfam" id="PF18052">
    <property type="entry name" value="Rx_N"/>
    <property type="match status" value="1"/>
</dbReference>
<keyword evidence="4" id="KW-0677">Repeat</keyword>
<keyword evidence="3" id="KW-0433">Leucine-rich repeat</keyword>
<dbReference type="PANTHER" id="PTHR23155:SF1094">
    <property type="entry name" value="OS11G0686400 PROTEIN"/>
    <property type="match status" value="1"/>
</dbReference>
<dbReference type="Pfam" id="PF00010">
    <property type="entry name" value="HLH"/>
    <property type="match status" value="1"/>
</dbReference>
<reference evidence="15" key="2">
    <citation type="journal article" date="2018" name="Plant J.">
        <title>The Sorghum bicolor reference genome: improved assembly, gene annotations, a transcriptome atlas, and signatures of genome organization.</title>
        <authorList>
            <person name="McCormick R.F."/>
            <person name="Truong S.K."/>
            <person name="Sreedasyam A."/>
            <person name="Jenkins J."/>
            <person name="Shu S."/>
            <person name="Sims D."/>
            <person name="Kennedy M."/>
            <person name="Amirebrahimi M."/>
            <person name="Weers B.D."/>
            <person name="McKinley B."/>
            <person name="Mattison A."/>
            <person name="Morishige D.T."/>
            <person name="Grimwood J."/>
            <person name="Schmutz J."/>
            <person name="Mullet J.E."/>
        </authorList>
    </citation>
    <scope>NUCLEOTIDE SEQUENCE [LARGE SCALE GENOMIC DNA]</scope>
    <source>
        <strain evidence="15">cv. BTx623</strain>
    </source>
</reference>
<evidence type="ECO:0000256" key="3">
    <source>
        <dbReference type="ARBA" id="ARBA00022614"/>
    </source>
</evidence>
<evidence type="ECO:0000313" key="15">
    <source>
        <dbReference type="Proteomes" id="UP000000768"/>
    </source>
</evidence>
<dbReference type="Pfam" id="PF00931">
    <property type="entry name" value="NB-ARC"/>
    <property type="match status" value="1"/>
</dbReference>
<dbReference type="PROSITE" id="PS50888">
    <property type="entry name" value="BHLH"/>
    <property type="match status" value="1"/>
</dbReference>
<evidence type="ECO:0000256" key="7">
    <source>
        <dbReference type="ARBA" id="ARBA00023015"/>
    </source>
</evidence>
<dbReference type="InterPro" id="IPR058922">
    <property type="entry name" value="WHD_DRP"/>
</dbReference>
<evidence type="ECO:0000313" key="14">
    <source>
        <dbReference type="EMBL" id="OQU89277.1"/>
    </source>
</evidence>
<dbReference type="SUPFAM" id="SSF52047">
    <property type="entry name" value="RNI-like"/>
    <property type="match status" value="1"/>
</dbReference>
<comment type="similarity">
    <text evidence="1">Belongs to the bHLH protein family.</text>
</comment>
<reference evidence="14 15" key="1">
    <citation type="journal article" date="2009" name="Nature">
        <title>The Sorghum bicolor genome and the diversification of grasses.</title>
        <authorList>
            <person name="Paterson A.H."/>
            <person name="Bowers J.E."/>
            <person name="Bruggmann R."/>
            <person name="Dubchak I."/>
            <person name="Grimwood J."/>
            <person name="Gundlach H."/>
            <person name="Haberer G."/>
            <person name="Hellsten U."/>
            <person name="Mitros T."/>
            <person name="Poliakov A."/>
            <person name="Schmutz J."/>
            <person name="Spannagl M."/>
            <person name="Tang H."/>
            <person name="Wang X."/>
            <person name="Wicker T."/>
            <person name="Bharti A.K."/>
            <person name="Chapman J."/>
            <person name="Feltus F.A."/>
            <person name="Gowik U."/>
            <person name="Grigoriev I.V."/>
            <person name="Lyons E."/>
            <person name="Maher C.A."/>
            <person name="Martis M."/>
            <person name="Narechania A."/>
            <person name="Otillar R.P."/>
            <person name="Penning B.W."/>
            <person name="Salamov A.A."/>
            <person name="Wang Y."/>
            <person name="Zhang L."/>
            <person name="Carpita N.C."/>
            <person name="Freeling M."/>
            <person name="Gingle A.R."/>
            <person name="Hash C.T."/>
            <person name="Keller B."/>
            <person name="Klein P."/>
            <person name="Kresovich S."/>
            <person name="McCann M.C."/>
            <person name="Ming R."/>
            <person name="Peterson D.G."/>
            <person name="Mehboob-ur-Rahman"/>
            <person name="Ware D."/>
            <person name="Westhoff P."/>
            <person name="Mayer K.F."/>
            <person name="Messing J."/>
            <person name="Rokhsar D.S."/>
        </authorList>
    </citation>
    <scope>NUCLEOTIDE SEQUENCE [LARGE SCALE GENOMIC DNA]</scope>
    <source>
        <strain evidence="15">cv. BTx623</strain>
    </source>
</reference>
<evidence type="ECO:0000256" key="11">
    <source>
        <dbReference type="ARBA" id="ARBA00023242"/>
    </source>
</evidence>
<dbReference type="Proteomes" id="UP000000768">
    <property type="component" value="Chromosome 2"/>
</dbReference>
<dbReference type="GO" id="GO:0009626">
    <property type="term" value="P:plant-type hypersensitive response"/>
    <property type="evidence" value="ECO:0007669"/>
    <property type="project" value="UniProtKB-ARBA"/>
</dbReference>
<protein>
    <recommendedName>
        <fullName evidence="13">BHLH domain-containing protein</fullName>
    </recommendedName>
</protein>
<keyword evidence="5" id="KW-0547">Nucleotide-binding</keyword>
<dbReference type="FunFam" id="4.10.280.10:FF:000021">
    <property type="entry name" value="Transcription factor bHLH130 family"/>
    <property type="match status" value="1"/>
</dbReference>
<dbReference type="InterPro" id="IPR041118">
    <property type="entry name" value="Rx_N"/>
</dbReference>
<dbReference type="PRINTS" id="PR00364">
    <property type="entry name" value="DISEASERSIST"/>
</dbReference>
<dbReference type="AlphaFoldDB" id="A0A1W0W4F2"/>
<dbReference type="ExpressionAtlas" id="A0A1W0W4F2">
    <property type="expression patterns" value="baseline"/>
</dbReference>
<keyword evidence="15" id="KW-1185">Reference proteome</keyword>
<keyword evidence="8 12" id="KW-0175">Coiled coil</keyword>
<dbReference type="GO" id="GO:0002758">
    <property type="term" value="P:innate immune response-activating signaling pathway"/>
    <property type="evidence" value="ECO:0007669"/>
    <property type="project" value="UniProtKB-ARBA"/>
</dbReference>
<dbReference type="InterPro" id="IPR055414">
    <property type="entry name" value="LRR_R13L4/SHOC2-like"/>
</dbReference>
<keyword evidence="9" id="KW-0238">DNA-binding</keyword>
<accession>A0A1W0W4F2</accession>
<evidence type="ECO:0000256" key="2">
    <source>
        <dbReference type="ARBA" id="ARBA00008894"/>
    </source>
</evidence>
<dbReference type="EMBL" id="CM000761">
    <property type="protein sequence ID" value="OQU89277.1"/>
    <property type="molecule type" value="Genomic_DNA"/>
</dbReference>
<dbReference type="SMART" id="SM00353">
    <property type="entry name" value="HLH"/>
    <property type="match status" value="1"/>
</dbReference>
<dbReference type="InterPro" id="IPR036638">
    <property type="entry name" value="HLH_DNA-bd_sf"/>
</dbReference>
<name>A0A1W0W4F2_SORBI</name>
<keyword evidence="11" id="KW-0539">Nucleus</keyword>
<dbReference type="InterPro" id="IPR044974">
    <property type="entry name" value="Disease_R_plants"/>
</dbReference>
<dbReference type="CDD" id="cd11393">
    <property type="entry name" value="bHLH_AtbHLH_like"/>
    <property type="match status" value="1"/>
</dbReference>
<keyword evidence="10" id="KW-0804">Transcription</keyword>
<dbReference type="Gramene" id="OQU89277">
    <property type="protein sequence ID" value="OQU89277"/>
    <property type="gene ID" value="SORBI_3002G168400"/>
</dbReference>
<keyword evidence="7" id="KW-0805">Transcription regulation</keyword>